<comment type="cofactor">
    <cofactor evidence="2 12">
        <name>pyridoxal 5'-phosphate</name>
        <dbReference type="ChEBI" id="CHEBI:597326"/>
    </cofactor>
</comment>
<dbReference type="SUPFAM" id="SSF53383">
    <property type="entry name" value="PLP-dependent transferases"/>
    <property type="match status" value="1"/>
</dbReference>
<evidence type="ECO:0000256" key="3">
    <source>
        <dbReference type="ARBA" id="ARBA00002224"/>
    </source>
</evidence>
<accession>A0AAN6LUN5</accession>
<dbReference type="InterPro" id="IPR015422">
    <property type="entry name" value="PyrdxlP-dep_Trfase_small"/>
</dbReference>
<gene>
    <name evidence="14" type="ORF">GRF29_96g389770</name>
</gene>
<sequence length="575" mass="63664">MQDTDGFSHRAPRLITYLAQSSRAPLRQLCPRPSFAIATNHPRLSPRQWRGYASSAESQHKACFPTLPIDRPFANRLPLQLLSASLEDIDPTVYKIIENEKNRQKHFINLIPSENFTSQAVLDALGSVMQSRSTAIKSRHHHELTPQTDKYSEGYPGARYYGGNEWIDEAERLCQQRALEAFGLKESEWGVNVQPLSGSPANLYAYSAILNAHDRILSLDLPHGGHLSHGYQTPTKKISAVSKYFETLPYRLDEKTGLIDYAQMEFLANLYRPKVIVAGTSAYSRLIEYERVRNIADGVNAYVLSDMAHISGLVAAGVIPSPFPYSDIVTTTTHKSLRGPRGAMIFYRKGVRRVDKKGVEEKYDLEGPINMSVFPGHQGGPHNHTITALAVALAQAQTKDFKDYQQQVLVNAKAFADRLGNTKEKGGLGYKIVSGGTDNHLVLIDLKDKGVDGARVERVLELVGVASNKNTVPGDKSAMKPGGLRMGTPAMTTRGFQEEDFRRVADVVHRAVGITQKLDKEAKAKAEQAGRKAPGSVAAFKEYVGEGEEITDIVSLRREVEDWVGTFSLPWVKKP</sequence>
<comment type="pathway">
    <text evidence="5 12">One-carbon metabolism; tetrahydrofolate interconversion.</text>
</comment>
<dbReference type="AlphaFoldDB" id="A0AAN6LUN5"/>
<reference evidence="14 15" key="1">
    <citation type="submission" date="2021-02" db="EMBL/GenBank/DDBJ databases">
        <title>Genome assembly of Pseudopithomyces chartarum.</title>
        <authorList>
            <person name="Jauregui R."/>
            <person name="Singh J."/>
            <person name="Voisey C."/>
        </authorList>
    </citation>
    <scope>NUCLEOTIDE SEQUENCE [LARGE SCALE GENOMIC DNA]</scope>
    <source>
        <strain evidence="14 15">AGR01</strain>
    </source>
</reference>
<comment type="similarity">
    <text evidence="6 12">Belongs to the SHMT family.</text>
</comment>
<evidence type="ECO:0000256" key="10">
    <source>
        <dbReference type="ARBA" id="ARBA00022946"/>
    </source>
</evidence>
<evidence type="ECO:0000256" key="8">
    <source>
        <dbReference type="ARBA" id="ARBA00022679"/>
    </source>
</evidence>
<dbReference type="PANTHER" id="PTHR11680:SF57">
    <property type="entry name" value="SERINE HYDROXYMETHYLTRANSFERASE, MITOCHONDRIAL"/>
    <property type="match status" value="1"/>
</dbReference>
<dbReference type="PROSITE" id="PS00096">
    <property type="entry name" value="SHMT"/>
    <property type="match status" value="1"/>
</dbReference>
<keyword evidence="15" id="KW-1185">Reference proteome</keyword>
<feature type="domain" description="Serine hydroxymethyltransferase-like" evidence="13">
    <location>
        <begin position="86"/>
        <end position="507"/>
    </location>
</feature>
<evidence type="ECO:0000256" key="4">
    <source>
        <dbReference type="ARBA" id="ARBA00004173"/>
    </source>
</evidence>
<comment type="caution">
    <text evidence="14">The sequence shown here is derived from an EMBL/GenBank/DDBJ whole genome shotgun (WGS) entry which is preliminary data.</text>
</comment>
<dbReference type="InterPro" id="IPR015421">
    <property type="entry name" value="PyrdxlP-dep_Trfase_major"/>
</dbReference>
<keyword evidence="7 12" id="KW-0554">One-carbon metabolism</keyword>
<name>A0AAN6LUN5_9PLEO</name>
<evidence type="ECO:0000256" key="5">
    <source>
        <dbReference type="ARBA" id="ARBA00004777"/>
    </source>
</evidence>
<evidence type="ECO:0000259" key="13">
    <source>
        <dbReference type="Pfam" id="PF00464"/>
    </source>
</evidence>
<keyword evidence="9 12" id="KW-0663">Pyridoxal phosphate</keyword>
<dbReference type="GO" id="GO:0005739">
    <property type="term" value="C:mitochondrion"/>
    <property type="evidence" value="ECO:0007669"/>
    <property type="project" value="UniProtKB-SubCell"/>
</dbReference>
<protein>
    <recommendedName>
        <fullName evidence="12">Serine hydroxymethyltransferase</fullName>
        <ecNumber evidence="12">2.1.2.1</ecNumber>
    </recommendedName>
</protein>
<dbReference type="InterPro" id="IPR039429">
    <property type="entry name" value="SHMT-like_dom"/>
</dbReference>
<comment type="function">
    <text evidence="3 12">Interconversion of serine and glycine.</text>
</comment>
<evidence type="ECO:0000313" key="14">
    <source>
        <dbReference type="EMBL" id="KAK3207782.1"/>
    </source>
</evidence>
<dbReference type="InterPro" id="IPR015424">
    <property type="entry name" value="PyrdxlP-dep_Trfase"/>
</dbReference>
<evidence type="ECO:0000256" key="9">
    <source>
        <dbReference type="ARBA" id="ARBA00022898"/>
    </source>
</evidence>
<dbReference type="InterPro" id="IPR049943">
    <property type="entry name" value="Ser_HO-MeTrfase-like"/>
</dbReference>
<evidence type="ECO:0000256" key="12">
    <source>
        <dbReference type="RuleBase" id="RU000585"/>
    </source>
</evidence>
<proteinExistence type="inferred from homology"/>
<organism evidence="14 15">
    <name type="scientific">Pseudopithomyces chartarum</name>
    <dbReference type="NCBI Taxonomy" id="1892770"/>
    <lineage>
        <taxon>Eukaryota</taxon>
        <taxon>Fungi</taxon>
        <taxon>Dikarya</taxon>
        <taxon>Ascomycota</taxon>
        <taxon>Pezizomycotina</taxon>
        <taxon>Dothideomycetes</taxon>
        <taxon>Pleosporomycetidae</taxon>
        <taxon>Pleosporales</taxon>
        <taxon>Massarineae</taxon>
        <taxon>Didymosphaeriaceae</taxon>
        <taxon>Pseudopithomyces</taxon>
    </lineage>
</organism>
<keyword evidence="10" id="KW-0809">Transit peptide</keyword>
<keyword evidence="11" id="KW-0496">Mitochondrion</keyword>
<dbReference type="PANTHER" id="PTHR11680">
    <property type="entry name" value="SERINE HYDROXYMETHYLTRANSFERASE"/>
    <property type="match status" value="1"/>
</dbReference>
<dbReference type="InterPro" id="IPR001085">
    <property type="entry name" value="Ser_HO-MeTrfase"/>
</dbReference>
<dbReference type="EC" id="2.1.2.1" evidence="12"/>
<evidence type="ECO:0000256" key="1">
    <source>
        <dbReference type="ARBA" id="ARBA00001528"/>
    </source>
</evidence>
<dbReference type="InterPro" id="IPR019798">
    <property type="entry name" value="Ser_HO-MeTrfase_PLP_BS"/>
</dbReference>
<evidence type="ECO:0000256" key="11">
    <source>
        <dbReference type="ARBA" id="ARBA00023128"/>
    </source>
</evidence>
<comment type="catalytic activity">
    <reaction evidence="1 12">
        <text>(6R)-5,10-methylene-5,6,7,8-tetrahydrofolate + glycine + H2O = (6S)-5,6,7,8-tetrahydrofolate + L-serine</text>
        <dbReference type="Rhea" id="RHEA:15481"/>
        <dbReference type="ChEBI" id="CHEBI:15377"/>
        <dbReference type="ChEBI" id="CHEBI:15636"/>
        <dbReference type="ChEBI" id="CHEBI:33384"/>
        <dbReference type="ChEBI" id="CHEBI:57305"/>
        <dbReference type="ChEBI" id="CHEBI:57453"/>
        <dbReference type="EC" id="2.1.2.1"/>
    </reaction>
</comment>
<comment type="subcellular location">
    <subcellularLocation>
        <location evidence="4">Mitochondrion</location>
    </subcellularLocation>
</comment>
<evidence type="ECO:0000256" key="6">
    <source>
        <dbReference type="ARBA" id="ARBA00006376"/>
    </source>
</evidence>
<dbReference type="Gene3D" id="3.90.1150.10">
    <property type="entry name" value="Aspartate Aminotransferase, domain 1"/>
    <property type="match status" value="1"/>
</dbReference>
<dbReference type="CDD" id="cd00378">
    <property type="entry name" value="SHMT"/>
    <property type="match status" value="1"/>
</dbReference>
<dbReference type="GO" id="GO:0019264">
    <property type="term" value="P:glycine biosynthetic process from serine"/>
    <property type="evidence" value="ECO:0007669"/>
    <property type="project" value="InterPro"/>
</dbReference>
<dbReference type="HAMAP" id="MF_00051">
    <property type="entry name" value="SHMT"/>
    <property type="match status" value="1"/>
</dbReference>
<dbReference type="GO" id="GO:0030170">
    <property type="term" value="F:pyridoxal phosphate binding"/>
    <property type="evidence" value="ECO:0007669"/>
    <property type="project" value="InterPro"/>
</dbReference>
<dbReference type="NCBIfam" id="NF000586">
    <property type="entry name" value="PRK00011.1"/>
    <property type="match status" value="1"/>
</dbReference>
<dbReference type="EMBL" id="WVTA01000008">
    <property type="protein sequence ID" value="KAK3207782.1"/>
    <property type="molecule type" value="Genomic_DNA"/>
</dbReference>
<evidence type="ECO:0000256" key="2">
    <source>
        <dbReference type="ARBA" id="ARBA00001933"/>
    </source>
</evidence>
<dbReference type="Pfam" id="PF00464">
    <property type="entry name" value="SHMT"/>
    <property type="match status" value="1"/>
</dbReference>
<dbReference type="GO" id="GO:0004372">
    <property type="term" value="F:glycine hydroxymethyltransferase activity"/>
    <property type="evidence" value="ECO:0007669"/>
    <property type="project" value="UniProtKB-EC"/>
</dbReference>
<keyword evidence="8 12" id="KW-0808">Transferase</keyword>
<dbReference type="Gene3D" id="3.40.640.10">
    <property type="entry name" value="Type I PLP-dependent aspartate aminotransferase-like (Major domain)"/>
    <property type="match status" value="1"/>
</dbReference>
<dbReference type="Proteomes" id="UP001280581">
    <property type="component" value="Unassembled WGS sequence"/>
</dbReference>
<evidence type="ECO:0000313" key="15">
    <source>
        <dbReference type="Proteomes" id="UP001280581"/>
    </source>
</evidence>
<evidence type="ECO:0000256" key="7">
    <source>
        <dbReference type="ARBA" id="ARBA00022563"/>
    </source>
</evidence>
<dbReference type="GO" id="GO:0035999">
    <property type="term" value="P:tetrahydrofolate interconversion"/>
    <property type="evidence" value="ECO:0007669"/>
    <property type="project" value="InterPro"/>
</dbReference>